<dbReference type="AlphaFoldDB" id="A0A1F5EV48"/>
<reference evidence="7 8" key="1">
    <citation type="journal article" date="2016" name="Nat. Commun.">
        <title>Thousands of microbial genomes shed light on interconnected biogeochemical processes in an aquifer system.</title>
        <authorList>
            <person name="Anantharaman K."/>
            <person name="Brown C.T."/>
            <person name="Hug L.A."/>
            <person name="Sharon I."/>
            <person name="Castelle C.J."/>
            <person name="Probst A.J."/>
            <person name="Thomas B.C."/>
            <person name="Singh A."/>
            <person name="Wilkins M.J."/>
            <person name="Karaoz U."/>
            <person name="Brodie E.L."/>
            <person name="Williams K.H."/>
            <person name="Hubbard S.S."/>
            <person name="Banfield J.F."/>
        </authorList>
    </citation>
    <scope>NUCLEOTIDE SEQUENCE [LARGE SCALE GENOMIC DNA]</scope>
</reference>
<dbReference type="Gene3D" id="3.40.50.410">
    <property type="entry name" value="von Willebrand factor, type A domain"/>
    <property type="match status" value="1"/>
</dbReference>
<gene>
    <name evidence="7" type="ORF">A2703_00820</name>
</gene>
<evidence type="ECO:0000256" key="2">
    <source>
        <dbReference type="ARBA" id="ARBA00022692"/>
    </source>
</evidence>
<evidence type="ECO:0000256" key="1">
    <source>
        <dbReference type="ARBA" id="ARBA00022475"/>
    </source>
</evidence>
<feature type="domain" description="VWFA" evidence="6">
    <location>
        <begin position="64"/>
        <end position="274"/>
    </location>
</feature>
<dbReference type="Pfam" id="PF13519">
    <property type="entry name" value="VWA_2"/>
    <property type="match status" value="1"/>
</dbReference>
<dbReference type="EMBL" id="MFAG01000038">
    <property type="protein sequence ID" value="OGD71255.1"/>
    <property type="molecule type" value="Genomic_DNA"/>
</dbReference>
<evidence type="ECO:0000256" key="3">
    <source>
        <dbReference type="ARBA" id="ARBA00022989"/>
    </source>
</evidence>
<dbReference type="InterPro" id="IPR050768">
    <property type="entry name" value="UPF0353/GerABKA_families"/>
</dbReference>
<keyword evidence="3 5" id="KW-1133">Transmembrane helix</keyword>
<evidence type="ECO:0000313" key="7">
    <source>
        <dbReference type="EMBL" id="OGD71255.1"/>
    </source>
</evidence>
<protein>
    <recommendedName>
        <fullName evidence="6">VWFA domain-containing protein</fullName>
    </recommendedName>
</protein>
<accession>A0A1F5EV48</accession>
<dbReference type="PANTHER" id="PTHR22550">
    <property type="entry name" value="SPORE GERMINATION PROTEIN"/>
    <property type="match status" value="1"/>
</dbReference>
<dbReference type="InterPro" id="IPR036465">
    <property type="entry name" value="vWFA_dom_sf"/>
</dbReference>
<dbReference type="InterPro" id="IPR002035">
    <property type="entry name" value="VWF_A"/>
</dbReference>
<dbReference type="PROSITE" id="PS50234">
    <property type="entry name" value="VWFA"/>
    <property type="match status" value="1"/>
</dbReference>
<keyword evidence="2 5" id="KW-0812">Transmembrane</keyword>
<evidence type="ECO:0000313" key="8">
    <source>
        <dbReference type="Proteomes" id="UP000177979"/>
    </source>
</evidence>
<organism evidence="7 8">
    <name type="scientific">Candidatus Collierbacteria bacterium RIFCSPHIGHO2_01_FULL_50_25</name>
    <dbReference type="NCBI Taxonomy" id="1817722"/>
    <lineage>
        <taxon>Bacteria</taxon>
        <taxon>Candidatus Collieribacteriota</taxon>
    </lineage>
</organism>
<keyword evidence="1" id="KW-1003">Cell membrane</keyword>
<evidence type="ECO:0000259" key="6">
    <source>
        <dbReference type="PROSITE" id="PS50234"/>
    </source>
</evidence>
<dbReference type="STRING" id="1817722.A2703_00820"/>
<comment type="caution">
    <text evidence="7">The sequence shown here is derived from an EMBL/GenBank/DDBJ whole genome shotgun (WGS) entry which is preliminary data.</text>
</comment>
<keyword evidence="4 5" id="KW-0472">Membrane</keyword>
<dbReference type="Proteomes" id="UP000177979">
    <property type="component" value="Unassembled WGS sequence"/>
</dbReference>
<evidence type="ECO:0000256" key="5">
    <source>
        <dbReference type="SAM" id="Phobius"/>
    </source>
</evidence>
<feature type="transmembrane region" description="Helical" evidence="5">
    <location>
        <begin position="286"/>
        <end position="303"/>
    </location>
</feature>
<dbReference type="PANTHER" id="PTHR22550:SF5">
    <property type="entry name" value="LEUCINE ZIPPER PROTEIN 4"/>
    <property type="match status" value="1"/>
</dbReference>
<name>A0A1F5EV48_9BACT</name>
<dbReference type="SUPFAM" id="SSF53300">
    <property type="entry name" value="vWA-like"/>
    <property type="match status" value="1"/>
</dbReference>
<sequence>MVDRFQKTAIARFGRWQTLSRFSKFSKKTTTAVAITLSLVFLTLAAAEPVLSSSENGTTRRTLNAILLVDVSRSMLAEDGPGGASRLEAGILAIEKLFEAYPDGRFGLVIYTDEVTVYPPTFDHTALSFILRDVLENYSSAVRGEGSDPITALNEAGKLIKELPYTVDAVFLISDGGKSLSPIDIHPPLAPVLKKLKGLGVHLVVIGVGGLIPAAIPVYADDGVLIGYHQYQGVVVYTALSEISLKSFADGTSGRYLRLTDTNDLVAIARSENLDSQPIAQESTTSLVWLPVTISILLTALWLRPRIS</sequence>
<evidence type="ECO:0000256" key="4">
    <source>
        <dbReference type="ARBA" id="ARBA00023136"/>
    </source>
</evidence>
<proteinExistence type="predicted"/>